<dbReference type="InterPro" id="IPR003439">
    <property type="entry name" value="ABC_transporter-like_ATP-bd"/>
</dbReference>
<evidence type="ECO:0000256" key="4">
    <source>
        <dbReference type="ARBA" id="ARBA00022840"/>
    </source>
</evidence>
<evidence type="ECO:0000313" key="7">
    <source>
        <dbReference type="EMBL" id="AIG98267.1"/>
    </source>
</evidence>
<dbReference type="Gene3D" id="3.40.50.300">
    <property type="entry name" value="P-loop containing nucleotide triphosphate hydrolases"/>
    <property type="match status" value="1"/>
</dbReference>
<dbReference type="Pfam" id="PF00005">
    <property type="entry name" value="ABC_tran"/>
    <property type="match status" value="1"/>
</dbReference>
<dbReference type="HOGENOM" id="CLU_000604_1_2_2"/>
<evidence type="ECO:0000256" key="3">
    <source>
        <dbReference type="ARBA" id="ARBA00022741"/>
    </source>
</evidence>
<dbReference type="InterPro" id="IPR052156">
    <property type="entry name" value="BCAA_Transport_ATP-bd_LivF"/>
</dbReference>
<protein>
    <submittedName>
        <fullName evidence="7">ABC-type branched-chain amino acid transport system, ATPase component</fullName>
    </submittedName>
</protein>
<evidence type="ECO:0000313" key="8">
    <source>
        <dbReference type="Proteomes" id="UP000028501"/>
    </source>
</evidence>
<dbReference type="GeneID" id="24794999"/>
<dbReference type="InterPro" id="IPR017871">
    <property type="entry name" value="ABC_transporter-like_CS"/>
</dbReference>
<gene>
    <name evidence="7" type="ORF">AFULGI_00015000</name>
</gene>
<dbReference type="PROSITE" id="PS50893">
    <property type="entry name" value="ABC_TRANSPORTER_2"/>
    <property type="match status" value="1"/>
</dbReference>
<dbReference type="AlphaFoldDB" id="A0A075WER9"/>
<dbReference type="InterPro" id="IPR003593">
    <property type="entry name" value="AAA+_ATPase"/>
</dbReference>
<dbReference type="GO" id="GO:0005524">
    <property type="term" value="F:ATP binding"/>
    <property type="evidence" value="ECO:0007669"/>
    <property type="project" value="UniProtKB-KW"/>
</dbReference>
<dbReference type="GO" id="GO:0015807">
    <property type="term" value="P:L-amino acid transport"/>
    <property type="evidence" value="ECO:0007669"/>
    <property type="project" value="TreeGrafter"/>
</dbReference>
<dbReference type="PANTHER" id="PTHR43820">
    <property type="entry name" value="HIGH-AFFINITY BRANCHED-CHAIN AMINO ACID TRANSPORT ATP-BINDING PROTEIN LIVF"/>
    <property type="match status" value="1"/>
</dbReference>
<reference evidence="7 8" key="1">
    <citation type="submission" date="2013-07" db="EMBL/GenBank/DDBJ databases">
        <title>Genome of Archaeoglobus fulgidus.</title>
        <authorList>
            <person name="Fiebig A."/>
            <person name="Birkeland N.-K."/>
        </authorList>
    </citation>
    <scope>NUCLEOTIDE SEQUENCE [LARGE SCALE GENOMIC DNA]</scope>
    <source>
        <strain evidence="7 8">DSM 8774</strain>
    </source>
</reference>
<dbReference type="InterPro" id="IPR027417">
    <property type="entry name" value="P-loop_NTPase"/>
</dbReference>
<sequence>MLKTVKLNAGYKELHILFDVDADIKKNSITAVVGPNGSGKSTLLKSIFGLATVHSGQVFLNGGEITSLPPHTRTKLGIAYLPQTDNVFANLTVEENLKIAAYTVDKEEVKDRIDAALDAFPELRAFMKRKAGTLSGGERQMLAMATALVRKANVLMLDEPTAQLSPKFAEIIFDRILKLRDDLKLTILLVEQNVQRALEISDNAYLLVSGRVAFNGTANELLEHEKFEKLCMGIVD</sequence>
<organism evidence="7 8">
    <name type="scientific">Archaeoglobus fulgidus DSM 8774</name>
    <dbReference type="NCBI Taxonomy" id="1344584"/>
    <lineage>
        <taxon>Archaea</taxon>
        <taxon>Methanobacteriati</taxon>
        <taxon>Methanobacteriota</taxon>
        <taxon>Archaeoglobi</taxon>
        <taxon>Archaeoglobales</taxon>
        <taxon>Archaeoglobaceae</taxon>
        <taxon>Archaeoglobus</taxon>
    </lineage>
</organism>
<dbReference type="SMART" id="SM00382">
    <property type="entry name" value="AAA"/>
    <property type="match status" value="1"/>
</dbReference>
<dbReference type="Proteomes" id="UP000028501">
    <property type="component" value="Chromosome"/>
</dbReference>
<dbReference type="KEGG" id="afg:AFULGI_00015000"/>
<keyword evidence="3" id="KW-0547">Nucleotide-binding</keyword>
<proteinExistence type="inferred from homology"/>
<evidence type="ECO:0000256" key="5">
    <source>
        <dbReference type="ARBA" id="ARBA00022970"/>
    </source>
</evidence>
<dbReference type="CDD" id="cd03224">
    <property type="entry name" value="ABC_TM1139_LivF_branched"/>
    <property type="match status" value="1"/>
</dbReference>
<evidence type="ECO:0000256" key="1">
    <source>
        <dbReference type="ARBA" id="ARBA00005417"/>
    </source>
</evidence>
<comment type="similarity">
    <text evidence="1">Belongs to the ABC transporter superfamily.</text>
</comment>
<feature type="domain" description="ABC transporter" evidence="6">
    <location>
        <begin position="2"/>
        <end position="234"/>
    </location>
</feature>
<dbReference type="SUPFAM" id="SSF52540">
    <property type="entry name" value="P-loop containing nucleoside triphosphate hydrolases"/>
    <property type="match status" value="1"/>
</dbReference>
<keyword evidence="5" id="KW-0029">Amino-acid transport</keyword>
<accession>A0A075WER9</accession>
<keyword evidence="2" id="KW-0813">Transport</keyword>
<dbReference type="RefSeq" id="WP_180546217.1">
    <property type="nucleotide sequence ID" value="NZ_CP006577.1"/>
</dbReference>
<name>A0A075WER9_ARCFL</name>
<evidence type="ECO:0000259" key="6">
    <source>
        <dbReference type="PROSITE" id="PS50893"/>
    </source>
</evidence>
<dbReference type="GO" id="GO:0016887">
    <property type="term" value="F:ATP hydrolysis activity"/>
    <property type="evidence" value="ECO:0007669"/>
    <property type="project" value="InterPro"/>
</dbReference>
<keyword evidence="4" id="KW-0067">ATP-binding</keyword>
<dbReference type="PANTHER" id="PTHR43820:SF7">
    <property type="entry name" value="BRANCHED-CHAIN AMINO ACID TRANSPORT ATP-BINDING PROTEIN LIVF-RELATED"/>
    <property type="match status" value="1"/>
</dbReference>
<dbReference type="GO" id="GO:0015658">
    <property type="term" value="F:branched-chain amino acid transmembrane transporter activity"/>
    <property type="evidence" value="ECO:0007669"/>
    <property type="project" value="TreeGrafter"/>
</dbReference>
<dbReference type="EMBL" id="CP006577">
    <property type="protein sequence ID" value="AIG98267.1"/>
    <property type="molecule type" value="Genomic_DNA"/>
</dbReference>
<evidence type="ECO:0000256" key="2">
    <source>
        <dbReference type="ARBA" id="ARBA00022448"/>
    </source>
</evidence>
<dbReference type="PROSITE" id="PS00211">
    <property type="entry name" value="ABC_TRANSPORTER_1"/>
    <property type="match status" value="1"/>
</dbReference>